<feature type="compositionally biased region" description="Polar residues" evidence="3">
    <location>
        <begin position="1262"/>
        <end position="1280"/>
    </location>
</feature>
<feature type="region of interest" description="Disordered" evidence="3">
    <location>
        <begin position="432"/>
        <end position="504"/>
    </location>
</feature>
<feature type="region of interest" description="Disordered" evidence="3">
    <location>
        <begin position="986"/>
        <end position="1006"/>
    </location>
</feature>
<feature type="region of interest" description="Disordered" evidence="3">
    <location>
        <begin position="1873"/>
        <end position="1911"/>
    </location>
</feature>
<gene>
    <name evidence="5" type="ORF">B0A49_04031</name>
</gene>
<feature type="region of interest" description="Disordered" evidence="3">
    <location>
        <begin position="1939"/>
        <end position="1964"/>
    </location>
</feature>
<dbReference type="SMART" id="SM00355">
    <property type="entry name" value="ZnF_C2H2"/>
    <property type="match status" value="8"/>
</dbReference>
<sequence length="2320" mass="258194">MFSSFSIPFGVPKFNFLRSSGPTISIKTVEVYDVETAAEKRPRTLKHLIKANHVNHALLYHNLEFQNHSSHILGSAYILGASADQLNTIYDHESKELEQWHDAPGEISKDDWTDFLGKRVYQRAFVNFFEDQLVQYGYDWKALLSDYLVEGTEPLINNLIGNLGHPLIHLAYAYELSSREVAIESLAAASCFHNYLHKYIDDPSYSPSKPRESYSSVLDILRHVAADHSFDKIFTEKNQDNVEDLFAHHEALVLPYWNAWDLRKGDPTAMFGDSQRAAVALLVGTHKAGEHYDFFLLHALTTSHAVRILLPLIPPRYHVPVVRQWWLLVLAVYIAQLRPEVDMKAIEEYELDGRDWKWTEDRALNSKYCCDSHYVKGLRAMRAAAQTWGDADAFHLKVAVKFAEEHNGCGSDPSETVRPASLMRPVVRVELYGREEPPPMMTHAPNPSKQGSHSRNSSGHLSPYLADESCDEECPREESNPSKERLVSPRTYPSTHRDDGGSWISDAVSAPAGIGPGIREQLNDTPMLTLQEQTDQRLVAEKNANVVDWLTHSETGGKVGDGKSHSNVTKETQLNNRRRAKSTGDATTNSRSASGLDVDGRLSQQPGLPVSGVGFYIDEQSEVDESEVSEGSIGSESPPAKVDINEAYNDGSYFPQVGADDFSTLHSYTARPWDDPTVSADVSTERYQPNTSNAAMMRFSQRAKELDSASLAVTVGSRRRSAGDLDSLFSVKGISKPIIVTKDADTIKTKKEKRGGLFESLRRSSSNTMKRKPNHPVHPSVQEVKPSHPEAKDSATNSTRKGSWARAKSSPKLDTGVARAPNSAISLSAVTATIPTGPWAQAKNVIKRSRSRSDIGKTSLIADLWTRTGGPPLPKLASPPTDGAPRNSFLQVTDEFRGSNASVKPDAVCEQKVSMDLAVRSVTITPTREGFRAHVQGLNPRLTQYMIARVTQEQQKRYKRLMELKVEHHNKVLSRRCPSGLYCTSQGGSSRQLQPRIGNNDSSSRGVGYQVNSTGVSDDDCEIPGDGTIVAANFPQGVPLPPVETLPAEFECPLCFKVKKFYKPSDWTKHVHEDIQPFTCTFPNCSEPKSFKCKADWVRHENERHRQLEKWTCNKGDCAHTCFRKDNFVQHLVREHKMPEPKVRTNRPVNANGNSKPSKPQPLSHTGQASSRDQRASSTGNPEYIWVLVEACRHESPKQTEPDTCVFCGGTLGNLKKLTVHLAKHMAQISMPVLNLIERNNPSSGPVSGSASLEQHRPHPTISPSQSSNTSRSANVSQQDRWSRPTKITDAAGYSQTPSASSQTAFTYPPPQFAYTAPDQLLQPPMPQYAAHIPSAYGVQSYPGLNISPRQSSRQQQGQQMFNTGNTAAGRQAYRFDSDLAVRTAGSGFSTGPMASRPPTSVMPLPDYGHQEVFASPIEAPASMPFMDDDAQIPYYPQFDYTQPTSGANLPLEPLYGVQGGERQRAEMANRIYQQSERDPQYCPQLGSINEAPDYPWNQRRFTGQAGRPASVDQLGFNESFNRNITSIPTAWNSAISHVDLNRSGSQLDFQPGALGQVPRAVPSRTPHDAYPDPISRFYRISSDDPFSQERYHANSLNFQSDPSGFPYSHGRTRLISDQHRGAPQSTNGSFTAGQASDSGYHSQTVTTQSVRSAEPNNYGPECPDLLWSLNAFQPFQDRVEPALNSPHPLAPERPQHGNRPKTPSDLRKHMLQHNKPFKCTVPYCKRLKGFPTTNDLDRHKYSVHKIVPTTGKAKVFKCAGDNCKARDKVWVRPDNFRAHIKRMHRGQDEEDLVARSLQNATATTQKEEQPAPELPLSSTLDPTLAGMNPGDHQEYTMADCTDPMDLQISPDPAPRWTSFNGPAQIFRFEDAQEGESGVSPSLSVPLLPSADPREHQTHSQSKNSFRQTGSRAAMRVDNVNYENSLRLSTLAAVATASKPSHAGQDLQSCMRPASPTPPADVQLDLGNPDQTVSVSANMPSELQQKIESLVAEFTKKKGKQSVSSNSNRNSSSTPETSIPCEFGNCTKVLFRECDMRKHMKRHNRPYGCTFPECNKKFGSKNDWKRHENSQHFQLGTWRCHEPNDSAAGPCAALFYYREPFEKHLKMKHNYTDKDQIHHQVTVRRIGRNGQVRFWCGFCKDILELKEKGVKAWDERFKHIDNHFIKDHKKIEDWLCVKANKTKAEVAKIDRGNFEDLHTEDDVAFSSLSAARGRPPTSPQNEVAVIDSEPEPGNTTTASATRKRRRSDDHSDRPRGPPGRRTWSRYCCKCDAGPYLLALYSRCGPFNEACNHEFCSNCPKLSEKIGANDAFGADEGGQGG</sequence>
<dbReference type="Gene3D" id="3.30.160.60">
    <property type="entry name" value="Classic Zinc Finger"/>
    <property type="match status" value="1"/>
</dbReference>
<dbReference type="Pfam" id="PF14027">
    <property type="entry name" value="Questin_oxidase"/>
    <property type="match status" value="1"/>
</dbReference>
<dbReference type="GO" id="GO:0008270">
    <property type="term" value="F:zinc ion binding"/>
    <property type="evidence" value="ECO:0007669"/>
    <property type="project" value="UniProtKB-KW"/>
</dbReference>
<dbReference type="InterPro" id="IPR058925">
    <property type="entry name" value="zf-C2H2_AcuF"/>
</dbReference>
<name>A0A4V5NGK6_9PEZI</name>
<feature type="compositionally biased region" description="Polar residues" evidence="3">
    <location>
        <begin position="565"/>
        <end position="575"/>
    </location>
</feature>
<keyword evidence="2" id="KW-0863">Zinc-finger</keyword>
<feature type="region of interest" description="Disordered" evidence="3">
    <location>
        <begin position="2207"/>
        <end position="2261"/>
    </location>
</feature>
<protein>
    <recommendedName>
        <fullName evidence="4">C2H2-type domain-containing protein</fullName>
    </recommendedName>
</protein>
<feature type="compositionally biased region" description="Basic and acidic residues" evidence="3">
    <location>
        <begin position="476"/>
        <end position="487"/>
    </location>
</feature>
<dbReference type="STRING" id="331657.A0A4V5NGK6"/>
<feature type="compositionally biased region" description="Polar residues" evidence="3">
    <location>
        <begin position="1899"/>
        <end position="1911"/>
    </location>
</feature>
<feature type="region of interest" description="Disordered" evidence="3">
    <location>
        <begin position="622"/>
        <end position="641"/>
    </location>
</feature>
<feature type="region of interest" description="Disordered" evidence="3">
    <location>
        <begin position="1995"/>
        <end position="2017"/>
    </location>
</feature>
<dbReference type="InterPro" id="IPR025337">
    <property type="entry name" value="Questin_oxidase-like"/>
</dbReference>
<feature type="region of interest" description="Disordered" evidence="3">
    <location>
        <begin position="553"/>
        <end position="612"/>
    </location>
</feature>
<feature type="compositionally biased region" description="Polar residues" evidence="3">
    <location>
        <begin position="1624"/>
        <end position="1656"/>
    </location>
</feature>
<feature type="region of interest" description="Disordered" evidence="3">
    <location>
        <begin position="1135"/>
        <end position="1179"/>
    </location>
</feature>
<dbReference type="EMBL" id="NAJN01000302">
    <property type="protein sequence ID" value="TKA75289.1"/>
    <property type="molecule type" value="Genomic_DNA"/>
</dbReference>
<keyword evidence="2" id="KW-0479">Metal-binding</keyword>
<dbReference type="OrthoDB" id="10265971at2759"/>
<feature type="compositionally biased region" description="Low complexity" evidence="3">
    <location>
        <begin position="2002"/>
        <end position="2013"/>
    </location>
</feature>
<evidence type="ECO:0000259" key="4">
    <source>
        <dbReference type="PROSITE" id="PS50157"/>
    </source>
</evidence>
<evidence type="ECO:0000256" key="2">
    <source>
        <dbReference type="PROSITE-ProRule" id="PRU00042"/>
    </source>
</evidence>
<evidence type="ECO:0000256" key="3">
    <source>
        <dbReference type="SAM" id="MobiDB-lite"/>
    </source>
</evidence>
<dbReference type="PANTHER" id="PTHR35870">
    <property type="entry name" value="PROTEIN, PUTATIVE (AFU_ORTHOLOGUE AFUA_5G03330)-RELATED"/>
    <property type="match status" value="1"/>
</dbReference>
<feature type="compositionally biased region" description="Polar residues" evidence="3">
    <location>
        <begin position="584"/>
        <end position="593"/>
    </location>
</feature>
<keyword evidence="6" id="KW-1185">Reference proteome</keyword>
<feature type="region of interest" description="Disordered" evidence="3">
    <location>
        <begin position="1802"/>
        <end position="1838"/>
    </location>
</feature>
<proteinExistence type="predicted"/>
<feature type="region of interest" description="Disordered" evidence="3">
    <location>
        <begin position="1681"/>
        <end position="1705"/>
    </location>
</feature>
<feature type="compositionally biased region" description="Basic and acidic residues" evidence="3">
    <location>
        <begin position="2246"/>
        <end position="2255"/>
    </location>
</feature>
<feature type="compositionally biased region" description="Polar residues" evidence="3">
    <location>
        <begin position="1147"/>
        <end position="1179"/>
    </location>
</feature>
<keyword evidence="2" id="KW-0862">Zinc</keyword>
<feature type="compositionally biased region" description="Low complexity" evidence="3">
    <location>
        <begin position="1875"/>
        <end position="1890"/>
    </location>
</feature>
<keyword evidence="1" id="KW-0560">Oxidoreductase</keyword>
<dbReference type="InterPro" id="IPR013087">
    <property type="entry name" value="Znf_C2H2_type"/>
</dbReference>
<accession>A0A4V5NGK6</accession>
<feature type="region of interest" description="Disordered" evidence="3">
    <location>
        <begin position="1619"/>
        <end position="1658"/>
    </location>
</feature>
<organism evidence="5 6">
    <name type="scientific">Cryomyces minteri</name>
    <dbReference type="NCBI Taxonomy" id="331657"/>
    <lineage>
        <taxon>Eukaryota</taxon>
        <taxon>Fungi</taxon>
        <taxon>Dikarya</taxon>
        <taxon>Ascomycota</taxon>
        <taxon>Pezizomycotina</taxon>
        <taxon>Dothideomycetes</taxon>
        <taxon>Dothideomycetes incertae sedis</taxon>
        <taxon>Cryomyces</taxon>
    </lineage>
</organism>
<dbReference type="PROSITE" id="PS50157">
    <property type="entry name" value="ZINC_FINGER_C2H2_2"/>
    <property type="match status" value="1"/>
</dbReference>
<evidence type="ECO:0000313" key="6">
    <source>
        <dbReference type="Proteomes" id="UP000308768"/>
    </source>
</evidence>
<dbReference type="Pfam" id="PF26082">
    <property type="entry name" value="zf-C2H2_AcuF"/>
    <property type="match status" value="1"/>
</dbReference>
<evidence type="ECO:0000313" key="5">
    <source>
        <dbReference type="EMBL" id="TKA75289.1"/>
    </source>
</evidence>
<feature type="compositionally biased region" description="Polar residues" evidence="3">
    <location>
        <begin position="445"/>
        <end position="460"/>
    </location>
</feature>
<feature type="compositionally biased region" description="Polar residues" evidence="3">
    <location>
        <begin position="1240"/>
        <end position="1253"/>
    </location>
</feature>
<evidence type="ECO:0000256" key="1">
    <source>
        <dbReference type="ARBA" id="ARBA00023002"/>
    </source>
</evidence>
<feature type="compositionally biased region" description="Polar residues" evidence="3">
    <location>
        <begin position="1294"/>
        <end position="1306"/>
    </location>
</feature>
<dbReference type="PROSITE" id="PS00028">
    <property type="entry name" value="ZINC_FINGER_C2H2_1"/>
    <property type="match status" value="2"/>
</dbReference>
<comment type="caution">
    <text evidence="5">The sequence shown here is derived from an EMBL/GenBank/DDBJ whole genome shotgun (WGS) entry which is preliminary data.</text>
</comment>
<dbReference type="GO" id="GO:0016491">
    <property type="term" value="F:oxidoreductase activity"/>
    <property type="evidence" value="ECO:0007669"/>
    <property type="project" value="UniProtKB-KW"/>
</dbReference>
<dbReference type="Proteomes" id="UP000308768">
    <property type="component" value="Unassembled WGS sequence"/>
</dbReference>
<feature type="region of interest" description="Disordered" evidence="3">
    <location>
        <begin position="754"/>
        <end position="817"/>
    </location>
</feature>
<feature type="region of interest" description="Disordered" evidence="3">
    <location>
        <begin position="1240"/>
        <end position="1320"/>
    </location>
</feature>
<dbReference type="PANTHER" id="PTHR35870:SF6">
    <property type="entry name" value="MGS207 PROTEIN"/>
    <property type="match status" value="1"/>
</dbReference>
<feature type="domain" description="C2H2-type" evidence="4">
    <location>
        <begin position="2047"/>
        <end position="2072"/>
    </location>
</feature>
<reference evidence="5 6" key="1">
    <citation type="submission" date="2017-03" db="EMBL/GenBank/DDBJ databases">
        <title>Genomes of endolithic fungi from Antarctica.</title>
        <authorList>
            <person name="Coleine C."/>
            <person name="Masonjones S."/>
            <person name="Stajich J.E."/>
        </authorList>
    </citation>
    <scope>NUCLEOTIDE SEQUENCE [LARGE SCALE GENOMIC DNA]</scope>
    <source>
        <strain evidence="5 6">CCFEE 5187</strain>
    </source>
</reference>